<dbReference type="PROSITE" id="PS50922">
    <property type="entry name" value="TLC"/>
    <property type="match status" value="1"/>
</dbReference>
<feature type="transmembrane region" description="Helical" evidence="6">
    <location>
        <begin position="140"/>
        <end position="160"/>
    </location>
</feature>
<dbReference type="InterPro" id="IPR050846">
    <property type="entry name" value="TLCD"/>
</dbReference>
<evidence type="ECO:0000259" key="7">
    <source>
        <dbReference type="PROSITE" id="PS50922"/>
    </source>
</evidence>
<dbReference type="GO" id="GO:0016020">
    <property type="term" value="C:membrane"/>
    <property type="evidence" value="ECO:0007669"/>
    <property type="project" value="UniProtKB-SubCell"/>
</dbReference>
<proteinExistence type="predicted"/>
<dbReference type="PANTHER" id="PTHR13439:SF0">
    <property type="entry name" value="TOPOISOMERASE I DAMAGE AFFECTED PROTEIN 4"/>
    <property type="match status" value="1"/>
</dbReference>
<protein>
    <recommendedName>
        <fullName evidence="7">TLC domain-containing protein</fullName>
    </recommendedName>
</protein>
<dbReference type="OrthoDB" id="10266980at2759"/>
<feature type="transmembrane region" description="Helical" evidence="6">
    <location>
        <begin position="109"/>
        <end position="128"/>
    </location>
</feature>
<keyword evidence="9" id="KW-1185">Reference proteome</keyword>
<dbReference type="InterPro" id="IPR006634">
    <property type="entry name" value="TLC-dom"/>
</dbReference>
<evidence type="ECO:0000256" key="5">
    <source>
        <dbReference type="PROSITE-ProRule" id="PRU00205"/>
    </source>
</evidence>
<dbReference type="Pfam" id="PF03798">
    <property type="entry name" value="TRAM_LAG1_CLN8"/>
    <property type="match status" value="1"/>
</dbReference>
<dbReference type="PANTHER" id="PTHR13439">
    <property type="entry name" value="CT120 PROTEIN"/>
    <property type="match status" value="1"/>
</dbReference>
<dbReference type="EMBL" id="CAJPDR010001351">
    <property type="protein sequence ID" value="CAF9943845.1"/>
    <property type="molecule type" value="Genomic_DNA"/>
</dbReference>
<organism evidence="8 9">
    <name type="scientific">Alectoria fallacina</name>
    <dbReference type="NCBI Taxonomy" id="1903189"/>
    <lineage>
        <taxon>Eukaryota</taxon>
        <taxon>Fungi</taxon>
        <taxon>Dikarya</taxon>
        <taxon>Ascomycota</taxon>
        <taxon>Pezizomycotina</taxon>
        <taxon>Lecanoromycetes</taxon>
        <taxon>OSLEUM clade</taxon>
        <taxon>Lecanoromycetidae</taxon>
        <taxon>Lecanorales</taxon>
        <taxon>Lecanorineae</taxon>
        <taxon>Parmeliaceae</taxon>
        <taxon>Alectoria</taxon>
    </lineage>
</organism>
<evidence type="ECO:0000256" key="1">
    <source>
        <dbReference type="ARBA" id="ARBA00004141"/>
    </source>
</evidence>
<keyword evidence="2 5" id="KW-0812">Transmembrane</keyword>
<comment type="subcellular location">
    <subcellularLocation>
        <location evidence="1">Membrane</location>
        <topology evidence="1">Multi-pass membrane protein</topology>
    </subcellularLocation>
</comment>
<evidence type="ECO:0000313" key="9">
    <source>
        <dbReference type="Proteomes" id="UP000664203"/>
    </source>
</evidence>
<comment type="caution">
    <text evidence="8">The sequence shown here is derived from an EMBL/GenBank/DDBJ whole genome shotgun (WGS) entry which is preliminary data.</text>
</comment>
<dbReference type="GO" id="GO:0055088">
    <property type="term" value="P:lipid homeostasis"/>
    <property type="evidence" value="ECO:0007669"/>
    <property type="project" value="TreeGrafter"/>
</dbReference>
<gene>
    <name evidence="8" type="ORF">ALECFALPRED_001508</name>
</gene>
<keyword evidence="4 5" id="KW-0472">Membrane</keyword>
<reference evidence="8" key="1">
    <citation type="submission" date="2021-03" db="EMBL/GenBank/DDBJ databases">
        <authorList>
            <person name="Tagirdzhanova G."/>
        </authorList>
    </citation>
    <scope>NUCLEOTIDE SEQUENCE</scope>
</reference>
<dbReference type="Proteomes" id="UP000664203">
    <property type="component" value="Unassembled WGS sequence"/>
</dbReference>
<feature type="transmembrane region" description="Helical" evidence="6">
    <location>
        <begin position="166"/>
        <end position="187"/>
    </location>
</feature>
<feature type="domain" description="TLC" evidence="7">
    <location>
        <begin position="68"/>
        <end position="292"/>
    </location>
</feature>
<feature type="transmembrane region" description="Helical" evidence="6">
    <location>
        <begin position="260"/>
        <end position="281"/>
    </location>
</feature>
<evidence type="ECO:0000256" key="4">
    <source>
        <dbReference type="ARBA" id="ARBA00023136"/>
    </source>
</evidence>
<dbReference type="SMART" id="SM00724">
    <property type="entry name" value="TLC"/>
    <property type="match status" value="1"/>
</dbReference>
<feature type="transmembrane region" description="Helical" evidence="6">
    <location>
        <begin position="199"/>
        <end position="219"/>
    </location>
</feature>
<evidence type="ECO:0000256" key="3">
    <source>
        <dbReference type="ARBA" id="ARBA00022989"/>
    </source>
</evidence>
<evidence type="ECO:0000313" key="8">
    <source>
        <dbReference type="EMBL" id="CAF9943845.1"/>
    </source>
</evidence>
<evidence type="ECO:0000256" key="2">
    <source>
        <dbReference type="ARBA" id="ARBA00022692"/>
    </source>
</evidence>
<sequence length="304" mass="34462">MIDPLPRPPAFIDSLTQPIADALSLQTLPLHAHQVLLTFTVYHLMDVLLAPRLSAHFFSKTYSSLSPRTKINWNIRFVSTIQAVFICGMAFWVVVADEERKNMDLEGRIWGYTGAVGMTQAFAAGYFIWDVKISATNVGILGWGSLAHAVSALLITSLGFRPFANYYGVAFVLYAISTPFLNLHWYFDKCNMTGGKAQLVNGIVLLATFFGSRLVWGTYQSVKVYQDLAHVLRMPESETKSWLHGSEVMRFADKQVLPTWLAYTYLTSNTLLTILNFYWFWRMVETVTKRFRSPSTKRAKLASE</sequence>
<evidence type="ECO:0000256" key="6">
    <source>
        <dbReference type="SAM" id="Phobius"/>
    </source>
</evidence>
<name>A0A8H3JAY6_9LECA</name>
<feature type="transmembrane region" description="Helical" evidence="6">
    <location>
        <begin position="73"/>
        <end position="94"/>
    </location>
</feature>
<keyword evidence="3 6" id="KW-1133">Transmembrane helix</keyword>
<accession>A0A8H3JAY6</accession>
<dbReference type="AlphaFoldDB" id="A0A8H3JAY6"/>
<dbReference type="GO" id="GO:0005783">
    <property type="term" value="C:endoplasmic reticulum"/>
    <property type="evidence" value="ECO:0007669"/>
    <property type="project" value="TreeGrafter"/>
</dbReference>